<evidence type="ECO:0000313" key="6">
    <source>
        <dbReference type="Proteomes" id="UP001230426"/>
    </source>
</evidence>
<dbReference type="Proteomes" id="UP001230426">
    <property type="component" value="Unassembled WGS sequence"/>
</dbReference>
<gene>
    <name evidence="5" type="ORF">J2S55_006156</name>
</gene>
<feature type="compositionally biased region" description="Basic residues" evidence="3">
    <location>
        <begin position="51"/>
        <end position="63"/>
    </location>
</feature>
<evidence type="ECO:0000259" key="4">
    <source>
        <dbReference type="Pfam" id="PF13359"/>
    </source>
</evidence>
<evidence type="ECO:0000256" key="2">
    <source>
        <dbReference type="ARBA" id="ARBA00022723"/>
    </source>
</evidence>
<proteinExistence type="predicted"/>
<organism evidence="5 6">
    <name type="scientific">Streptosporangium brasiliense</name>
    <dbReference type="NCBI Taxonomy" id="47480"/>
    <lineage>
        <taxon>Bacteria</taxon>
        <taxon>Bacillati</taxon>
        <taxon>Actinomycetota</taxon>
        <taxon>Actinomycetes</taxon>
        <taxon>Streptosporangiales</taxon>
        <taxon>Streptosporangiaceae</taxon>
        <taxon>Streptosporangium</taxon>
    </lineage>
</organism>
<sequence>MDLQSAARQSPRPELPRIWGILRELETAGIITLAGKAYQRAQDPVVTPYKGKNKPKSPRRANRSHAELRGPGERANAQLKSWKILCAATPAWVTQMNRFRSVLP</sequence>
<dbReference type="EMBL" id="JAUSRB010000002">
    <property type="protein sequence ID" value="MDP9866890.1"/>
    <property type="molecule type" value="Genomic_DNA"/>
</dbReference>
<dbReference type="InterPro" id="IPR027806">
    <property type="entry name" value="HARBI1_dom"/>
</dbReference>
<keyword evidence="2" id="KW-0479">Metal-binding</keyword>
<feature type="region of interest" description="Disordered" evidence="3">
    <location>
        <begin position="42"/>
        <end position="74"/>
    </location>
</feature>
<feature type="domain" description="DDE Tnp4" evidence="4">
    <location>
        <begin position="20"/>
        <end position="89"/>
    </location>
</feature>
<dbReference type="RefSeq" id="WP_370879713.1">
    <property type="nucleotide sequence ID" value="NZ_JAUSRB010000002.1"/>
</dbReference>
<evidence type="ECO:0000313" key="5">
    <source>
        <dbReference type="EMBL" id="MDP9866890.1"/>
    </source>
</evidence>
<comment type="caution">
    <text evidence="5">The sequence shown here is derived from an EMBL/GenBank/DDBJ whole genome shotgun (WGS) entry which is preliminary data.</text>
</comment>
<protein>
    <recommendedName>
        <fullName evidence="4">DDE Tnp4 domain-containing protein</fullName>
    </recommendedName>
</protein>
<dbReference type="Pfam" id="PF13359">
    <property type="entry name" value="DDE_Tnp_4"/>
    <property type="match status" value="1"/>
</dbReference>
<evidence type="ECO:0000256" key="3">
    <source>
        <dbReference type="SAM" id="MobiDB-lite"/>
    </source>
</evidence>
<comment type="cofactor">
    <cofactor evidence="1">
        <name>a divalent metal cation</name>
        <dbReference type="ChEBI" id="CHEBI:60240"/>
    </cofactor>
</comment>
<reference evidence="5 6" key="1">
    <citation type="submission" date="2023-07" db="EMBL/GenBank/DDBJ databases">
        <title>Sequencing the genomes of 1000 actinobacteria strains.</title>
        <authorList>
            <person name="Klenk H.-P."/>
        </authorList>
    </citation>
    <scope>NUCLEOTIDE SEQUENCE [LARGE SCALE GENOMIC DNA]</scope>
    <source>
        <strain evidence="5 6">DSM 44109</strain>
    </source>
</reference>
<evidence type="ECO:0000256" key="1">
    <source>
        <dbReference type="ARBA" id="ARBA00001968"/>
    </source>
</evidence>
<accession>A0ABT9RES7</accession>
<keyword evidence="6" id="KW-1185">Reference proteome</keyword>
<name>A0ABT9RES7_9ACTN</name>